<dbReference type="AlphaFoldDB" id="A0A6L8VM88"/>
<sequence length="170" mass="18242">MSQANALMVTGAVIGLVLGTSMGIAVGGTAYNAAVFLTPLGAFIGWLISRSIGGPTKHAAAGVEPAASLQDRPQDALSENSVSEVPNRNFFEHLVWSVLALFATLWNFQIDLLDKVGVLPTFVRQPLLFVGLCVVISAFFPPALVIYFFAWLGANHFKISEETSYRATIK</sequence>
<protein>
    <submittedName>
        <fullName evidence="2">Uncharacterized protein</fullName>
    </submittedName>
</protein>
<proteinExistence type="predicted"/>
<accession>A0A6L8VM88</accession>
<comment type="caution">
    <text evidence="2">The sequence shown here is derived from an EMBL/GenBank/DDBJ whole genome shotgun (WGS) entry which is preliminary data.</text>
</comment>
<evidence type="ECO:0000313" key="3">
    <source>
        <dbReference type="Proteomes" id="UP000477083"/>
    </source>
</evidence>
<keyword evidence="1" id="KW-0812">Transmembrane</keyword>
<reference evidence="2 3" key="1">
    <citation type="submission" date="2020-01" db="EMBL/GenBank/DDBJ databases">
        <title>Frigidibacter albus SP32T (=CGMCC 1.13995T).</title>
        <authorList>
            <person name="Liao X."/>
        </authorList>
    </citation>
    <scope>NUCLEOTIDE SEQUENCE [LARGE SCALE GENOMIC DNA]</scope>
    <source>
        <strain evidence="2 3">SP32</strain>
    </source>
</reference>
<dbReference type="Proteomes" id="UP000477083">
    <property type="component" value="Unassembled WGS sequence"/>
</dbReference>
<keyword evidence="1" id="KW-0472">Membrane</keyword>
<dbReference type="RefSeq" id="WP_161348256.1">
    <property type="nucleotide sequence ID" value="NZ_BMGW01000012.1"/>
</dbReference>
<name>A0A6L8VM88_9RHOB</name>
<feature type="transmembrane region" description="Helical" evidence="1">
    <location>
        <begin position="7"/>
        <end position="24"/>
    </location>
</feature>
<feature type="transmembrane region" description="Helical" evidence="1">
    <location>
        <begin position="90"/>
        <end position="108"/>
    </location>
</feature>
<keyword evidence="1" id="KW-1133">Transmembrane helix</keyword>
<evidence type="ECO:0000313" key="2">
    <source>
        <dbReference type="EMBL" id="MZQ90876.1"/>
    </source>
</evidence>
<feature type="transmembrane region" description="Helical" evidence="1">
    <location>
        <begin position="128"/>
        <end position="150"/>
    </location>
</feature>
<organism evidence="2 3">
    <name type="scientific">Frigidibacter albus</name>
    <dbReference type="NCBI Taxonomy" id="1465486"/>
    <lineage>
        <taxon>Bacteria</taxon>
        <taxon>Pseudomonadati</taxon>
        <taxon>Pseudomonadota</taxon>
        <taxon>Alphaproteobacteria</taxon>
        <taxon>Rhodobacterales</taxon>
        <taxon>Paracoccaceae</taxon>
        <taxon>Frigidibacter</taxon>
    </lineage>
</organism>
<dbReference type="OrthoDB" id="7871784at2"/>
<keyword evidence="3" id="KW-1185">Reference proteome</keyword>
<feature type="transmembrane region" description="Helical" evidence="1">
    <location>
        <begin position="30"/>
        <end position="48"/>
    </location>
</feature>
<gene>
    <name evidence="2" type="ORF">GS660_17420</name>
</gene>
<dbReference type="EMBL" id="WWNR01000012">
    <property type="protein sequence ID" value="MZQ90876.1"/>
    <property type="molecule type" value="Genomic_DNA"/>
</dbReference>
<evidence type="ECO:0000256" key="1">
    <source>
        <dbReference type="SAM" id="Phobius"/>
    </source>
</evidence>